<evidence type="ECO:0000256" key="1">
    <source>
        <dbReference type="ARBA" id="ARBA00022468"/>
    </source>
</evidence>
<dbReference type="PANTHER" id="PTHR47666:SF1">
    <property type="entry name" value="PROTEIN VASCULAR ASSOCIATED DEATH 1, CHLOROPLASTIC"/>
    <property type="match status" value="1"/>
</dbReference>
<accession>A0A8R1YDH6</accession>
<dbReference type="InterPro" id="IPR018247">
    <property type="entry name" value="EF_Hand_1_Ca_BS"/>
</dbReference>
<feature type="compositionally biased region" description="Polar residues" evidence="4">
    <location>
        <begin position="931"/>
        <end position="942"/>
    </location>
</feature>
<evidence type="ECO:0000313" key="5">
    <source>
        <dbReference type="EnsemblMetazoa" id="PPA15729.1"/>
    </source>
</evidence>
<dbReference type="PROSITE" id="PS50086">
    <property type="entry name" value="TBC_RABGAP"/>
    <property type="match status" value="1"/>
</dbReference>
<dbReference type="InterPro" id="IPR011992">
    <property type="entry name" value="EF-hand-dom_pair"/>
</dbReference>
<evidence type="ECO:0000256" key="3">
    <source>
        <dbReference type="ARBA" id="ARBA00022837"/>
    </source>
</evidence>
<dbReference type="FunFam" id="1.10.8.270:FF:000002">
    <property type="entry name" value="TBC1 domain family member 9B"/>
    <property type="match status" value="1"/>
</dbReference>
<proteinExistence type="predicted"/>
<dbReference type="Proteomes" id="UP000005239">
    <property type="component" value="Unassembled WGS sequence"/>
</dbReference>
<reference evidence="5" key="2">
    <citation type="submission" date="2022-06" db="UniProtKB">
        <authorList>
            <consortium name="EnsemblMetazoa"/>
        </authorList>
    </citation>
    <scope>IDENTIFICATION</scope>
    <source>
        <strain evidence="5">PS312</strain>
    </source>
</reference>
<dbReference type="SUPFAM" id="SSF47923">
    <property type="entry name" value="Ypt/Rab-GAP domain of gyp1p"/>
    <property type="match status" value="2"/>
</dbReference>
<evidence type="ECO:0000256" key="2">
    <source>
        <dbReference type="ARBA" id="ARBA00022737"/>
    </source>
</evidence>
<dbReference type="InterPro" id="IPR035969">
    <property type="entry name" value="Rab-GAP_TBC_sf"/>
</dbReference>
<keyword evidence="2" id="KW-0677">Repeat</keyword>
<gene>
    <name evidence="5" type="primary">WBGene00105283</name>
</gene>
<dbReference type="SMART" id="SM00568">
    <property type="entry name" value="GRAM"/>
    <property type="match status" value="2"/>
</dbReference>
<dbReference type="FunFam" id="1.10.472.80:FF:000069">
    <property type="entry name" value="TBC (Tre-2/Bub2/Cdc16) domain family"/>
    <property type="match status" value="1"/>
</dbReference>
<dbReference type="Pfam" id="PF02893">
    <property type="entry name" value="GRAM"/>
    <property type="match status" value="2"/>
</dbReference>
<dbReference type="InterPro" id="IPR004182">
    <property type="entry name" value="GRAM"/>
</dbReference>
<dbReference type="SMART" id="SM00164">
    <property type="entry name" value="TBC"/>
    <property type="match status" value="1"/>
</dbReference>
<dbReference type="SUPFAM" id="SSF47473">
    <property type="entry name" value="EF-hand"/>
    <property type="match status" value="1"/>
</dbReference>
<dbReference type="PANTHER" id="PTHR47666">
    <property type="entry name" value="PROTEIN VASCULAR ASSOCIATED DEATH 1, CHLOROPLASTIC"/>
    <property type="match status" value="1"/>
</dbReference>
<organism evidence="5 6">
    <name type="scientific">Pristionchus pacificus</name>
    <name type="common">Parasitic nematode worm</name>
    <dbReference type="NCBI Taxonomy" id="54126"/>
    <lineage>
        <taxon>Eukaryota</taxon>
        <taxon>Metazoa</taxon>
        <taxon>Ecdysozoa</taxon>
        <taxon>Nematoda</taxon>
        <taxon>Chromadorea</taxon>
        <taxon>Rhabditida</taxon>
        <taxon>Rhabditina</taxon>
        <taxon>Diplogasteromorpha</taxon>
        <taxon>Diplogasteroidea</taxon>
        <taxon>Neodiplogasteridae</taxon>
        <taxon>Pristionchus</taxon>
    </lineage>
</organism>
<name>A0A2A6BYB0_PRIPA</name>
<evidence type="ECO:0000256" key="4">
    <source>
        <dbReference type="SAM" id="MobiDB-lite"/>
    </source>
</evidence>
<dbReference type="PROSITE" id="PS00018">
    <property type="entry name" value="EF_HAND_1"/>
    <property type="match status" value="1"/>
</dbReference>
<dbReference type="GO" id="GO:0005096">
    <property type="term" value="F:GTPase activator activity"/>
    <property type="evidence" value="ECO:0000318"/>
    <property type="project" value="GO_Central"/>
</dbReference>
<sequence>MVWVKPKYLIFGQPLWSQECANPYFVLQRRRGHGTRGLSSLFVATIDSMLDTRPPPYRIVYEYSKDEESVSIEVAVAIDRKEIFEHWKWINDNLLTTLASFENEKDVRRYVVGKIESLVSMKNYDMTGNADSLDSIGIRTASRKVQRVFGTPESEKVVNYYKCSYWNGSMPAPGDLYLTLHHLLFQSFIMGKEEKIKIKWIDITKLEKEISLTSNLLVVTREKSFVFSMFFNFEEAHDYMKQLVTFAMRQLMEDDGTFNEDDALRQKILLESGRRREEKDHISYLKRDLDARNRSEQYRSRFCLASSERLDGDTPCRLFTPYDKKYVNGTLYLSLNFVCFASKVDRLVQVIIPVAEIVDVSEHNGREGIVICIKSGSAIIIASLPDRDRVLSKIITFFERYKITQSMAPPLPESDSSLLKTPLIEMFPMGNDVDEKIMRKWDKHFSEYGRGTTAFRNVELHRLILEGIPAKYRGEMWMMCSGAAAEMQLNQGYYESILRRKKGVYTLALEEIERDLHRSLPEHAAFQKGPGIDALRRLLTAYAFRNPNIGYCQAMNIVGSVLLLYCKEEEAFWVLVAICERLLPDYYNTKVVGALVDQGVFSELVLSSLPSISNKLSSLGLVDMVALSWFLTIFLSALPLDAAVRIVDLFFYEGAKLMFQVALEMLRENEESIVEASDDGHVLVTLSQYTKHITERGEKNTRSVVDVLNNSYEHFGNAFDKEKVDMLRLRHRVKVVQNFEDSQMKNITRSVGQDYKLSQSEIEALYKLIRQEYLIASKDRVNISMNNEASLETGVLVQTPYHLDYSLFSSILSRLFPWKTSQVLLVRMFRTLDKSRSDCLSFHDIVNLLSSLLKGDSIDKMSLLYQCHIPPAWQEKDIEDLAENEEKDVMEAEEGMDATEILMREEKEEGEGEDGRLRSVSEPMKKKDELSSFSPRTPSLSDSDWSVGIEDNVVHLVPSTSNLSSDSYSLIEENSPHRHSSDSLRELSLLPPITHNQFIQLWKCVYDLVDEDNKSEQKELVHSLAMICTTLLESGEQRERKDGEEWSECNWSLTLDEIMREIVKDESLSKFLSRSYSLESLIKRFHKGHTDRRKKNTVLGI</sequence>
<evidence type="ECO:0000313" key="6">
    <source>
        <dbReference type="Proteomes" id="UP000005239"/>
    </source>
</evidence>
<protein>
    <submittedName>
        <fullName evidence="5">Tbc-9</fullName>
    </submittedName>
</protein>
<accession>A0A2A6BYB0</accession>
<feature type="region of interest" description="Disordered" evidence="4">
    <location>
        <begin position="904"/>
        <end position="942"/>
    </location>
</feature>
<dbReference type="Pfam" id="PF00566">
    <property type="entry name" value="RabGAP-TBC"/>
    <property type="match status" value="1"/>
</dbReference>
<dbReference type="Gene3D" id="1.10.472.80">
    <property type="entry name" value="Ypt/Rab-GAP domain of gyp1p, domain 3"/>
    <property type="match status" value="1"/>
</dbReference>
<dbReference type="Gene3D" id="1.10.238.10">
    <property type="entry name" value="EF-hand"/>
    <property type="match status" value="1"/>
</dbReference>
<dbReference type="InterPro" id="IPR000195">
    <property type="entry name" value="Rab-GAP-TBC_dom"/>
</dbReference>
<dbReference type="OrthoDB" id="17687at2759"/>
<dbReference type="EnsemblMetazoa" id="PPA15729.1">
    <property type="protein sequence ID" value="PPA15729.1"/>
    <property type="gene ID" value="WBGene00105283"/>
</dbReference>
<reference evidence="6" key="1">
    <citation type="journal article" date="2008" name="Nat. Genet.">
        <title>The Pristionchus pacificus genome provides a unique perspective on nematode lifestyle and parasitism.</title>
        <authorList>
            <person name="Dieterich C."/>
            <person name="Clifton S.W."/>
            <person name="Schuster L.N."/>
            <person name="Chinwalla A."/>
            <person name="Delehaunty K."/>
            <person name="Dinkelacker I."/>
            <person name="Fulton L."/>
            <person name="Fulton R."/>
            <person name="Godfrey J."/>
            <person name="Minx P."/>
            <person name="Mitreva M."/>
            <person name="Roeseler W."/>
            <person name="Tian H."/>
            <person name="Witte H."/>
            <person name="Yang S.P."/>
            <person name="Wilson R.K."/>
            <person name="Sommer R.J."/>
        </authorList>
    </citation>
    <scope>NUCLEOTIDE SEQUENCE [LARGE SCALE GENOMIC DNA]</scope>
    <source>
        <strain evidence="6">PS312</strain>
    </source>
</reference>
<dbReference type="Gene3D" id="1.10.10.750">
    <property type="entry name" value="Ypt/Rab-GAP domain of gyp1p, domain 1"/>
    <property type="match status" value="1"/>
</dbReference>
<dbReference type="Gene3D" id="1.10.8.270">
    <property type="entry name" value="putative rabgap domain of human tbc1 domain family member 14 like domains"/>
    <property type="match status" value="1"/>
</dbReference>
<dbReference type="Gene3D" id="2.30.29.30">
    <property type="entry name" value="Pleckstrin-homology domain (PH domain)/Phosphotyrosine-binding domain (PTB)"/>
    <property type="match status" value="2"/>
</dbReference>
<dbReference type="AlphaFoldDB" id="A0A2A6BYB0"/>
<keyword evidence="1" id="KW-0343">GTPase activation</keyword>
<keyword evidence="6" id="KW-1185">Reference proteome</keyword>
<dbReference type="InterPro" id="IPR011993">
    <property type="entry name" value="PH-like_dom_sf"/>
</dbReference>
<keyword evidence="3" id="KW-0106">Calcium</keyword>
<feature type="compositionally biased region" description="Basic and acidic residues" evidence="4">
    <location>
        <begin position="904"/>
        <end position="930"/>
    </location>
</feature>